<evidence type="ECO:0000259" key="6">
    <source>
        <dbReference type="Pfam" id="PF04539"/>
    </source>
</evidence>
<reference evidence="9 10" key="1">
    <citation type="submission" date="2016-06" db="EMBL/GenBank/DDBJ databases">
        <authorList>
            <person name="Kjaerup R.B."/>
            <person name="Dalgaard T.S."/>
            <person name="Juul-Madsen H.R."/>
        </authorList>
    </citation>
    <scope>NUCLEOTIDE SEQUENCE [LARGE SCALE GENOMIC DNA]</scope>
    <source>
        <strain evidence="9 10">DSM 43363</strain>
    </source>
</reference>
<dbReference type="Gene3D" id="1.10.10.10">
    <property type="entry name" value="Winged helix-like DNA-binding domain superfamily/Winged helix DNA-binding domain"/>
    <property type="match status" value="2"/>
</dbReference>
<evidence type="ECO:0000256" key="4">
    <source>
        <dbReference type="ARBA" id="ARBA00023163"/>
    </source>
</evidence>
<dbReference type="InterPro" id="IPR007627">
    <property type="entry name" value="RNA_pol_sigma70_r2"/>
</dbReference>
<evidence type="ECO:0000313" key="10">
    <source>
        <dbReference type="Proteomes" id="UP000199343"/>
    </source>
</evidence>
<feature type="region of interest" description="Disordered" evidence="5">
    <location>
        <begin position="1"/>
        <end position="21"/>
    </location>
</feature>
<name>A0A1C6VXB1_9ACTN</name>
<dbReference type="InterPro" id="IPR013325">
    <property type="entry name" value="RNA_pol_sigma_r2"/>
</dbReference>
<protein>
    <submittedName>
        <fullName evidence="9">RNA polymerase, sigma 28 subunit, SigD/FliA/WhiG</fullName>
    </submittedName>
</protein>
<accession>A0A1C6VXB1</accession>
<keyword evidence="3" id="KW-0238">DNA-binding</keyword>
<dbReference type="GO" id="GO:0016987">
    <property type="term" value="F:sigma factor activity"/>
    <property type="evidence" value="ECO:0007669"/>
    <property type="project" value="UniProtKB-KW"/>
</dbReference>
<dbReference type="InterPro" id="IPR000943">
    <property type="entry name" value="RNA_pol_sigma70"/>
</dbReference>
<dbReference type="InterPro" id="IPR007624">
    <property type="entry name" value="RNA_pol_sigma70_r3"/>
</dbReference>
<evidence type="ECO:0000256" key="5">
    <source>
        <dbReference type="SAM" id="MobiDB-lite"/>
    </source>
</evidence>
<evidence type="ECO:0000259" key="8">
    <source>
        <dbReference type="Pfam" id="PF04545"/>
    </source>
</evidence>
<evidence type="ECO:0000256" key="2">
    <source>
        <dbReference type="ARBA" id="ARBA00023082"/>
    </source>
</evidence>
<dbReference type="SUPFAM" id="SSF88946">
    <property type="entry name" value="Sigma2 domain of RNA polymerase sigma factors"/>
    <property type="match status" value="1"/>
</dbReference>
<feature type="domain" description="RNA polymerase sigma-70 region 3" evidence="6">
    <location>
        <begin position="129"/>
        <end position="200"/>
    </location>
</feature>
<dbReference type="InterPro" id="IPR007630">
    <property type="entry name" value="RNA_pol_sigma70_r4"/>
</dbReference>
<dbReference type="NCBIfam" id="TIGR02937">
    <property type="entry name" value="sigma70-ECF"/>
    <property type="match status" value="1"/>
</dbReference>
<dbReference type="PRINTS" id="PR00046">
    <property type="entry name" value="SIGMA70FCT"/>
</dbReference>
<dbReference type="EMBL" id="FMIC01000002">
    <property type="protein sequence ID" value="SCL70862.1"/>
    <property type="molecule type" value="Genomic_DNA"/>
</dbReference>
<dbReference type="AlphaFoldDB" id="A0A1C6VXB1"/>
<feature type="domain" description="RNA polymerase sigma-70 region 2" evidence="7">
    <location>
        <begin position="51"/>
        <end position="119"/>
    </location>
</feature>
<dbReference type="CDD" id="cd06171">
    <property type="entry name" value="Sigma70_r4"/>
    <property type="match status" value="1"/>
</dbReference>
<dbReference type="PANTHER" id="PTHR30385:SF4">
    <property type="entry name" value="RNA POLYMERASE SIGMA-E FACTOR"/>
    <property type="match status" value="1"/>
</dbReference>
<evidence type="ECO:0000259" key="7">
    <source>
        <dbReference type="Pfam" id="PF04542"/>
    </source>
</evidence>
<gene>
    <name evidence="9" type="ORF">GA0070608_4464</name>
</gene>
<organism evidence="9 10">
    <name type="scientific">Micromonospora peucetia</name>
    <dbReference type="NCBI Taxonomy" id="47871"/>
    <lineage>
        <taxon>Bacteria</taxon>
        <taxon>Bacillati</taxon>
        <taxon>Actinomycetota</taxon>
        <taxon>Actinomycetes</taxon>
        <taxon>Micromonosporales</taxon>
        <taxon>Micromonosporaceae</taxon>
        <taxon>Micromonospora</taxon>
    </lineage>
</organism>
<dbReference type="SUPFAM" id="SSF88659">
    <property type="entry name" value="Sigma3 and sigma4 domains of RNA polymerase sigma factors"/>
    <property type="match status" value="2"/>
</dbReference>
<dbReference type="GO" id="GO:0003677">
    <property type="term" value="F:DNA binding"/>
    <property type="evidence" value="ECO:0007669"/>
    <property type="project" value="UniProtKB-KW"/>
</dbReference>
<dbReference type="OrthoDB" id="9804285at2"/>
<dbReference type="Pfam" id="PF04539">
    <property type="entry name" value="Sigma70_r3"/>
    <property type="match status" value="1"/>
</dbReference>
<dbReference type="PANTHER" id="PTHR30385">
    <property type="entry name" value="SIGMA FACTOR F FLAGELLAR"/>
    <property type="match status" value="1"/>
</dbReference>
<dbReference type="NCBIfam" id="TIGR02980">
    <property type="entry name" value="SigBFG"/>
    <property type="match status" value="1"/>
</dbReference>
<dbReference type="Gene3D" id="1.20.120.1810">
    <property type="match status" value="1"/>
</dbReference>
<dbReference type="Proteomes" id="UP000199343">
    <property type="component" value="Unassembled WGS sequence"/>
</dbReference>
<dbReference type="STRING" id="47871.GA0070608_4464"/>
<proteinExistence type="predicted"/>
<keyword evidence="2" id="KW-0731">Sigma factor</keyword>
<dbReference type="InterPro" id="IPR014284">
    <property type="entry name" value="RNA_pol_sigma-70_dom"/>
</dbReference>
<feature type="compositionally biased region" description="Low complexity" evidence="5">
    <location>
        <begin position="1"/>
        <end position="18"/>
    </location>
</feature>
<keyword evidence="1" id="KW-0805">Transcription regulation</keyword>
<dbReference type="InterPro" id="IPR036388">
    <property type="entry name" value="WH-like_DNA-bd_sf"/>
</dbReference>
<evidence type="ECO:0000256" key="1">
    <source>
        <dbReference type="ARBA" id="ARBA00023015"/>
    </source>
</evidence>
<evidence type="ECO:0000256" key="3">
    <source>
        <dbReference type="ARBA" id="ARBA00023125"/>
    </source>
</evidence>
<keyword evidence="4" id="KW-0804">Transcription</keyword>
<sequence length="271" mass="29271">MITTTTAPSTTTTETATTVSGDETRASELTAALAALPEGHPDRPALRARVIEAWLPLANHLAFRYSGRGEPNGDLAQTAALGLIKAVDRFDASRGVDFAGFAIPTILGEIKRHFRDRTWNIRVPRRLQELRLRISEANGTLTQTLNRAPTVADIAAHLEITEEEVLEGLEGARAYNAVSLSTPIGNGDSATELGDTLGAEDNEFELAELRASLGPALATLDEREQKILTLRFYGNLTQSEIATRVGVSQMHVSRLLARALGKLRGQLEGSH</sequence>
<dbReference type="Pfam" id="PF04545">
    <property type="entry name" value="Sigma70_r4"/>
    <property type="match status" value="1"/>
</dbReference>
<dbReference type="InterPro" id="IPR013324">
    <property type="entry name" value="RNA_pol_sigma_r3/r4-like"/>
</dbReference>
<evidence type="ECO:0000313" key="9">
    <source>
        <dbReference type="EMBL" id="SCL70862.1"/>
    </source>
</evidence>
<feature type="domain" description="RNA polymerase sigma-70 region 4" evidence="8">
    <location>
        <begin position="216"/>
        <end position="264"/>
    </location>
</feature>
<dbReference type="GO" id="GO:0006352">
    <property type="term" value="P:DNA-templated transcription initiation"/>
    <property type="evidence" value="ECO:0007669"/>
    <property type="project" value="InterPro"/>
</dbReference>
<dbReference type="Pfam" id="PF04542">
    <property type="entry name" value="Sigma70_r2"/>
    <property type="match status" value="1"/>
</dbReference>
<dbReference type="RefSeq" id="WP_091630434.1">
    <property type="nucleotide sequence ID" value="NZ_FMIC01000002.1"/>
</dbReference>
<dbReference type="InterPro" id="IPR014322">
    <property type="entry name" value="RNA_pol_sigma-B/F/G"/>
</dbReference>